<dbReference type="InterPro" id="IPR002018">
    <property type="entry name" value="CarbesteraseB"/>
</dbReference>
<dbReference type="SUPFAM" id="SSF53474">
    <property type="entry name" value="alpha/beta-Hydrolases"/>
    <property type="match status" value="1"/>
</dbReference>
<feature type="region of interest" description="Disordered" evidence="3">
    <location>
        <begin position="462"/>
        <end position="481"/>
    </location>
</feature>
<keyword evidence="7" id="KW-1185">Reference proteome</keyword>
<evidence type="ECO:0000256" key="3">
    <source>
        <dbReference type="SAM" id="MobiDB-lite"/>
    </source>
</evidence>
<dbReference type="PANTHER" id="PTHR43918">
    <property type="entry name" value="ACETYLCHOLINESTERASE"/>
    <property type="match status" value="1"/>
</dbReference>
<dbReference type="PROSITE" id="PS00941">
    <property type="entry name" value="CARBOXYLESTERASE_B_2"/>
    <property type="match status" value="1"/>
</dbReference>
<dbReference type="GO" id="GO:0003990">
    <property type="term" value="F:acetylcholinesterase activity"/>
    <property type="evidence" value="ECO:0007669"/>
    <property type="project" value="TreeGrafter"/>
</dbReference>
<gene>
    <name evidence="6" type="ORF">BU23DRAFT_625235</name>
</gene>
<evidence type="ECO:0000256" key="1">
    <source>
        <dbReference type="ARBA" id="ARBA00005964"/>
    </source>
</evidence>
<dbReference type="GO" id="GO:0005886">
    <property type="term" value="C:plasma membrane"/>
    <property type="evidence" value="ECO:0007669"/>
    <property type="project" value="TreeGrafter"/>
</dbReference>
<dbReference type="Proteomes" id="UP000800036">
    <property type="component" value="Unassembled WGS sequence"/>
</dbReference>
<dbReference type="GO" id="GO:0019695">
    <property type="term" value="P:choline metabolic process"/>
    <property type="evidence" value="ECO:0007669"/>
    <property type="project" value="TreeGrafter"/>
</dbReference>
<feature type="chain" id="PRO_5025394685" evidence="4">
    <location>
        <begin position="23"/>
        <end position="547"/>
    </location>
</feature>
<comment type="similarity">
    <text evidence="1">Belongs to the type-B carboxylesterase/lipase family.</text>
</comment>
<evidence type="ECO:0000313" key="6">
    <source>
        <dbReference type="EMBL" id="KAF1980182.1"/>
    </source>
</evidence>
<feature type="compositionally biased region" description="Basic residues" evidence="3">
    <location>
        <begin position="462"/>
        <end position="476"/>
    </location>
</feature>
<evidence type="ECO:0000313" key="7">
    <source>
        <dbReference type="Proteomes" id="UP000800036"/>
    </source>
</evidence>
<reference evidence="6" key="1">
    <citation type="journal article" date="2020" name="Stud. Mycol.">
        <title>101 Dothideomycetes genomes: a test case for predicting lifestyles and emergence of pathogens.</title>
        <authorList>
            <person name="Haridas S."/>
            <person name="Albert R."/>
            <person name="Binder M."/>
            <person name="Bloem J."/>
            <person name="Labutti K."/>
            <person name="Salamov A."/>
            <person name="Andreopoulos B."/>
            <person name="Baker S."/>
            <person name="Barry K."/>
            <person name="Bills G."/>
            <person name="Bluhm B."/>
            <person name="Cannon C."/>
            <person name="Castanera R."/>
            <person name="Culley D."/>
            <person name="Daum C."/>
            <person name="Ezra D."/>
            <person name="Gonzalez J."/>
            <person name="Henrissat B."/>
            <person name="Kuo A."/>
            <person name="Liang C."/>
            <person name="Lipzen A."/>
            <person name="Lutzoni F."/>
            <person name="Magnuson J."/>
            <person name="Mondo S."/>
            <person name="Nolan M."/>
            <person name="Ohm R."/>
            <person name="Pangilinan J."/>
            <person name="Park H.-J."/>
            <person name="Ramirez L."/>
            <person name="Alfaro M."/>
            <person name="Sun H."/>
            <person name="Tritt A."/>
            <person name="Yoshinaga Y."/>
            <person name="Zwiers L.-H."/>
            <person name="Turgeon B."/>
            <person name="Goodwin S."/>
            <person name="Spatafora J."/>
            <person name="Crous P."/>
            <person name="Grigoriev I."/>
        </authorList>
    </citation>
    <scope>NUCLEOTIDE SEQUENCE</scope>
    <source>
        <strain evidence="6">CBS 107.79</strain>
    </source>
</reference>
<dbReference type="AlphaFoldDB" id="A0A6A5VWP6"/>
<dbReference type="PANTHER" id="PTHR43918:SF4">
    <property type="entry name" value="CARBOXYLIC ESTER HYDROLASE"/>
    <property type="match status" value="1"/>
</dbReference>
<dbReference type="Pfam" id="PF00135">
    <property type="entry name" value="COesterase"/>
    <property type="match status" value="1"/>
</dbReference>
<feature type="domain" description="Carboxylesterase type B" evidence="5">
    <location>
        <begin position="126"/>
        <end position="314"/>
    </location>
</feature>
<protein>
    <submittedName>
        <fullName evidence="6">Alpha/beta-hydrolase</fullName>
    </submittedName>
</protein>
<accession>A0A6A5VWP6</accession>
<dbReference type="EMBL" id="ML976656">
    <property type="protein sequence ID" value="KAF1980182.1"/>
    <property type="molecule type" value="Genomic_DNA"/>
</dbReference>
<name>A0A6A5VWP6_9PLEO</name>
<dbReference type="OrthoDB" id="408631at2759"/>
<proteinExistence type="inferred from homology"/>
<dbReference type="InterPro" id="IPR029058">
    <property type="entry name" value="AB_hydrolase_fold"/>
</dbReference>
<keyword evidence="4" id="KW-0732">Signal</keyword>
<dbReference type="Gene3D" id="3.40.50.1820">
    <property type="entry name" value="alpha/beta hydrolase"/>
    <property type="match status" value="2"/>
</dbReference>
<keyword evidence="2 6" id="KW-0378">Hydrolase</keyword>
<evidence type="ECO:0000256" key="4">
    <source>
        <dbReference type="SAM" id="SignalP"/>
    </source>
</evidence>
<evidence type="ECO:0000256" key="2">
    <source>
        <dbReference type="ARBA" id="ARBA00022801"/>
    </source>
</evidence>
<dbReference type="GO" id="GO:0006581">
    <property type="term" value="P:acetylcholine catabolic process"/>
    <property type="evidence" value="ECO:0007669"/>
    <property type="project" value="TreeGrafter"/>
</dbReference>
<evidence type="ECO:0000259" key="5">
    <source>
        <dbReference type="Pfam" id="PF00135"/>
    </source>
</evidence>
<dbReference type="InterPro" id="IPR019819">
    <property type="entry name" value="Carboxylesterase_B_CS"/>
</dbReference>
<sequence>MAPLVGLTSWLILLSLTSNASTRQSATIVLSAHGPRPEAQAACSALDVDFLRYLDYDKSTREVEQYWVGSEQNPTCRAITTFGKLKTLPCDARLPALCSQSAPLSSLSNSNNGSQWQTTVQTGEAAITGYRDKLSFRFLGLKHAPYPSRFTYSTYQAPGGNVSALEYGPRCIQAGCNTPTCSEDCLYLNIWTPHLSSNPNSSKKSVMLFIHGGFTSGSGSDTVYDGGNMASRGDVVVVTINYRLSTLGCLAVGNTTARGTYWLSDQVAALEWVQIHIEDFGGDKSRVTVVDQSAGSASVRALLAAPPDAINSTQAIFNEKDCTQPDEARRLACLRALDPTELISGTITRYPVLDGEFLTTSELVLDGSGSLLDVAIMTGVMRNDGGPFTSFAKDGNASQVLINQGYDATTILSSGLYPPGDTGNTTLDIFNLTQRVTTNAMYRCLTQSTAFAAAKNCVFPPTHRRATRQRRQRTPRRPQPAALQVPQRRDFLRLRHSQYLLDSWTAFGRTRDPNPQIGYMRARGYVNTSAVRERATPWFGWLVGLRL</sequence>
<dbReference type="InterPro" id="IPR050654">
    <property type="entry name" value="AChE-related_enzymes"/>
</dbReference>
<feature type="signal peptide" evidence="4">
    <location>
        <begin position="1"/>
        <end position="22"/>
    </location>
</feature>
<organism evidence="6 7">
    <name type="scientific">Bimuria novae-zelandiae CBS 107.79</name>
    <dbReference type="NCBI Taxonomy" id="1447943"/>
    <lineage>
        <taxon>Eukaryota</taxon>
        <taxon>Fungi</taxon>
        <taxon>Dikarya</taxon>
        <taxon>Ascomycota</taxon>
        <taxon>Pezizomycotina</taxon>
        <taxon>Dothideomycetes</taxon>
        <taxon>Pleosporomycetidae</taxon>
        <taxon>Pleosporales</taxon>
        <taxon>Massarineae</taxon>
        <taxon>Didymosphaeriaceae</taxon>
        <taxon>Bimuria</taxon>
    </lineage>
</organism>